<evidence type="ECO:0000256" key="1">
    <source>
        <dbReference type="ARBA" id="ARBA00009437"/>
    </source>
</evidence>
<keyword evidence="4" id="KW-0804">Transcription</keyword>
<dbReference type="SUPFAM" id="SSF46785">
    <property type="entry name" value="Winged helix' DNA-binding domain"/>
    <property type="match status" value="1"/>
</dbReference>
<dbReference type="InterPro" id="IPR036390">
    <property type="entry name" value="WH_DNA-bd_sf"/>
</dbReference>
<name>A0ABR8UAM5_9BACL</name>
<dbReference type="SUPFAM" id="SSF53850">
    <property type="entry name" value="Periplasmic binding protein-like II"/>
    <property type="match status" value="1"/>
</dbReference>
<keyword evidence="2" id="KW-0805">Transcription regulation</keyword>
<dbReference type="Gene3D" id="3.40.190.290">
    <property type="match status" value="1"/>
</dbReference>
<dbReference type="EMBL" id="JACSQN010000007">
    <property type="protein sequence ID" value="MBD7984799.1"/>
    <property type="molecule type" value="Genomic_DNA"/>
</dbReference>
<dbReference type="PANTHER" id="PTHR30126">
    <property type="entry name" value="HTH-TYPE TRANSCRIPTIONAL REGULATOR"/>
    <property type="match status" value="1"/>
</dbReference>
<accession>A0ABR8UAM5</accession>
<gene>
    <name evidence="6" type="ORF">H9649_09410</name>
</gene>
<dbReference type="Proteomes" id="UP000626786">
    <property type="component" value="Unassembled WGS sequence"/>
</dbReference>
<dbReference type="InterPro" id="IPR005119">
    <property type="entry name" value="LysR_subst-bd"/>
</dbReference>
<dbReference type="InterPro" id="IPR036388">
    <property type="entry name" value="WH-like_DNA-bd_sf"/>
</dbReference>
<evidence type="ECO:0000256" key="3">
    <source>
        <dbReference type="ARBA" id="ARBA00023125"/>
    </source>
</evidence>
<dbReference type="PROSITE" id="PS50931">
    <property type="entry name" value="HTH_LYSR"/>
    <property type="match status" value="1"/>
</dbReference>
<evidence type="ECO:0000313" key="7">
    <source>
        <dbReference type="Proteomes" id="UP000626786"/>
    </source>
</evidence>
<protein>
    <submittedName>
        <fullName evidence="6">LysR family transcriptional regulator</fullName>
    </submittedName>
</protein>
<dbReference type="Pfam" id="PF00126">
    <property type="entry name" value="HTH_1"/>
    <property type="match status" value="1"/>
</dbReference>
<evidence type="ECO:0000256" key="4">
    <source>
        <dbReference type="ARBA" id="ARBA00023163"/>
    </source>
</evidence>
<dbReference type="PRINTS" id="PR00039">
    <property type="entry name" value="HTHLYSR"/>
</dbReference>
<keyword evidence="7" id="KW-1185">Reference proteome</keyword>
<dbReference type="Gene3D" id="1.10.10.10">
    <property type="entry name" value="Winged helix-like DNA-binding domain superfamily/Winged helix DNA-binding domain"/>
    <property type="match status" value="1"/>
</dbReference>
<feature type="domain" description="HTH lysR-type" evidence="5">
    <location>
        <begin position="1"/>
        <end position="58"/>
    </location>
</feature>
<evidence type="ECO:0000256" key="2">
    <source>
        <dbReference type="ARBA" id="ARBA00023015"/>
    </source>
</evidence>
<comment type="caution">
    <text evidence="6">The sequence shown here is derived from an EMBL/GenBank/DDBJ whole genome shotgun (WGS) entry which is preliminary data.</text>
</comment>
<dbReference type="PANTHER" id="PTHR30126:SF78">
    <property type="entry name" value="HTH LYSR-TYPE DOMAIN-CONTAINING PROTEIN"/>
    <property type="match status" value="1"/>
</dbReference>
<dbReference type="InterPro" id="IPR000847">
    <property type="entry name" value="LysR_HTH_N"/>
</dbReference>
<sequence length="289" mass="33628">MEERDWIMLTKIGEGKNISQVSEELFITQPALTYRINKIENEFGTKLFIRGNKGLKPNHQGEYVIQYAEKMLKELQNTREEVLSMSSLVKGKIYIGASNAIAQYILPNLLSKFLKLFPEVEPHVLTGFSPYLTDLLINEKIHVAFLREDLEWLHFKQFLTKETIYLVSHEQVEIENLPMLPRINYKTNQSLKSLIDVWWSKSFQKPPNITMEVDNGDVCLEIVRAGLGYAFLTELGLSKEKSLWRAPLTNHLGEPLQRETWLYGSKESENYYTVKAFLNFIQEEGVFRM</sequence>
<reference evidence="6 7" key="1">
    <citation type="submission" date="2020-08" db="EMBL/GenBank/DDBJ databases">
        <title>A Genomic Blueprint of the Chicken Gut Microbiome.</title>
        <authorList>
            <person name="Gilroy R."/>
            <person name="Ravi A."/>
            <person name="Getino M."/>
            <person name="Pursley I."/>
            <person name="Horton D.L."/>
            <person name="Alikhan N.-F."/>
            <person name="Baker D."/>
            <person name="Gharbi K."/>
            <person name="Hall N."/>
            <person name="Watson M."/>
            <person name="Adriaenssens E.M."/>
            <person name="Foster-Nyarko E."/>
            <person name="Jarju S."/>
            <person name="Secka A."/>
            <person name="Antonio M."/>
            <person name="Oren A."/>
            <person name="Chaudhuri R."/>
            <person name="La Ragione R.M."/>
            <person name="Hildebrand F."/>
            <person name="Pallen M.J."/>
        </authorList>
    </citation>
    <scope>NUCLEOTIDE SEQUENCE [LARGE SCALE GENOMIC DNA]</scope>
    <source>
        <strain evidence="6 7">Sa2YVA2</strain>
    </source>
</reference>
<comment type="similarity">
    <text evidence="1">Belongs to the LysR transcriptional regulatory family.</text>
</comment>
<evidence type="ECO:0000259" key="5">
    <source>
        <dbReference type="PROSITE" id="PS50931"/>
    </source>
</evidence>
<keyword evidence="3" id="KW-0238">DNA-binding</keyword>
<dbReference type="Pfam" id="PF03466">
    <property type="entry name" value="LysR_substrate"/>
    <property type="match status" value="1"/>
</dbReference>
<evidence type="ECO:0000313" key="6">
    <source>
        <dbReference type="EMBL" id="MBD7984799.1"/>
    </source>
</evidence>
<dbReference type="CDD" id="cd05466">
    <property type="entry name" value="PBP2_LTTR_substrate"/>
    <property type="match status" value="1"/>
</dbReference>
<proteinExistence type="inferred from homology"/>
<dbReference type="RefSeq" id="WP_191694494.1">
    <property type="nucleotide sequence ID" value="NZ_JACSQN010000007.1"/>
</dbReference>
<organism evidence="6 7">
    <name type="scientific">Sporosarcina quadrami</name>
    <dbReference type="NCBI Taxonomy" id="2762234"/>
    <lineage>
        <taxon>Bacteria</taxon>
        <taxon>Bacillati</taxon>
        <taxon>Bacillota</taxon>
        <taxon>Bacilli</taxon>
        <taxon>Bacillales</taxon>
        <taxon>Caryophanaceae</taxon>
        <taxon>Sporosarcina</taxon>
    </lineage>
</organism>